<dbReference type="GO" id="GO:0043565">
    <property type="term" value="F:sequence-specific DNA binding"/>
    <property type="evidence" value="ECO:0007669"/>
    <property type="project" value="TreeGrafter"/>
</dbReference>
<sequence length="69" mass="7917">MSDAFKVKDHSGEACVKHLHSSSNDEVWRPRKIGQNGIFHKCLESIEIATVEEFIQMLEQNSSFLKEII</sequence>
<evidence type="ECO:0000313" key="3">
    <source>
        <dbReference type="Proteomes" id="UP000594263"/>
    </source>
</evidence>
<name>A0A7N0UL26_KALFE</name>
<dbReference type="GO" id="GO:0005516">
    <property type="term" value="F:calmodulin binding"/>
    <property type="evidence" value="ECO:0007669"/>
    <property type="project" value="InterPro"/>
</dbReference>
<evidence type="ECO:0000259" key="1">
    <source>
        <dbReference type="Pfam" id="PF20451"/>
    </source>
</evidence>
<dbReference type="PANTHER" id="PTHR31713">
    <property type="entry name" value="OS02G0177800 PROTEIN"/>
    <property type="match status" value="1"/>
</dbReference>
<accession>A0A7N0UL26</accession>
<dbReference type="EnsemblPlants" id="Kaladp0071s0414.1.v1.1">
    <property type="protein sequence ID" value="Kaladp0071s0414.1.v1.1"/>
    <property type="gene ID" value="Kaladp0071s0414.v1.1"/>
</dbReference>
<dbReference type="GO" id="GO:0080142">
    <property type="term" value="P:regulation of salicylic acid biosynthetic process"/>
    <property type="evidence" value="ECO:0007669"/>
    <property type="project" value="TreeGrafter"/>
</dbReference>
<keyword evidence="3" id="KW-1185">Reference proteome</keyword>
<reference evidence="2" key="1">
    <citation type="submission" date="2021-01" db="UniProtKB">
        <authorList>
            <consortium name="EnsemblPlants"/>
        </authorList>
    </citation>
    <scope>IDENTIFICATION</scope>
</reference>
<dbReference type="Pfam" id="PF20451">
    <property type="entry name" value="Calmod_bind_M"/>
    <property type="match status" value="1"/>
</dbReference>
<dbReference type="PANTHER" id="PTHR31713:SF96">
    <property type="entry name" value="OS02G0562300 PROTEIN"/>
    <property type="match status" value="1"/>
</dbReference>
<dbReference type="InterPro" id="IPR012416">
    <property type="entry name" value="CBP60"/>
</dbReference>
<proteinExistence type="predicted"/>
<evidence type="ECO:0000313" key="2">
    <source>
        <dbReference type="EnsemblPlants" id="Kaladp0071s0414.1.v1.1"/>
    </source>
</evidence>
<dbReference type="Proteomes" id="UP000594263">
    <property type="component" value="Unplaced"/>
</dbReference>
<dbReference type="AlphaFoldDB" id="A0A7N0UL26"/>
<feature type="domain" description="Calmodulin binding protein central" evidence="1">
    <location>
        <begin position="24"/>
        <end position="69"/>
    </location>
</feature>
<protein>
    <recommendedName>
        <fullName evidence="1">Calmodulin binding protein central domain-containing protein</fullName>
    </recommendedName>
</protein>
<dbReference type="Gramene" id="Kaladp0071s0414.1.v1.1">
    <property type="protein sequence ID" value="Kaladp0071s0414.1.v1.1"/>
    <property type="gene ID" value="Kaladp0071s0414.v1.1"/>
</dbReference>
<dbReference type="GO" id="GO:0003700">
    <property type="term" value="F:DNA-binding transcription factor activity"/>
    <property type="evidence" value="ECO:0007669"/>
    <property type="project" value="TreeGrafter"/>
</dbReference>
<organism evidence="2 3">
    <name type="scientific">Kalanchoe fedtschenkoi</name>
    <name type="common">Lavender scallops</name>
    <name type="synonym">South American air plant</name>
    <dbReference type="NCBI Taxonomy" id="63787"/>
    <lineage>
        <taxon>Eukaryota</taxon>
        <taxon>Viridiplantae</taxon>
        <taxon>Streptophyta</taxon>
        <taxon>Embryophyta</taxon>
        <taxon>Tracheophyta</taxon>
        <taxon>Spermatophyta</taxon>
        <taxon>Magnoliopsida</taxon>
        <taxon>eudicotyledons</taxon>
        <taxon>Gunneridae</taxon>
        <taxon>Pentapetalae</taxon>
        <taxon>Saxifragales</taxon>
        <taxon>Crassulaceae</taxon>
        <taxon>Kalanchoe</taxon>
    </lineage>
</organism>
<dbReference type="InterPro" id="IPR046830">
    <property type="entry name" value="Calmod_bind_M"/>
</dbReference>
<dbReference type="GO" id="GO:0005634">
    <property type="term" value="C:nucleus"/>
    <property type="evidence" value="ECO:0007669"/>
    <property type="project" value="TreeGrafter"/>
</dbReference>